<dbReference type="AlphaFoldDB" id="A0A3M6TWU8"/>
<dbReference type="Proteomes" id="UP000275408">
    <property type="component" value="Unassembled WGS sequence"/>
</dbReference>
<gene>
    <name evidence="1" type="ORF">pdam_00023450</name>
</gene>
<sequence length="205" mass="23248">MMDSCCSILFHNSFAELGYDQAYFIFQKSSDNPVLLNMNEIKAVKMVSPPIPGYSVQLALVVELIAREHLSSPVIKLMLKIDGRPFWGRDQVLIGVVPSVDNLKILLEDLNNQKKILKDNGIDVDDKLYQVQFVVIVDYKTLTLLLVKKDEEDFLVGGRGVSVEFCLIYNAVRGCNCHDVEPDESCLDCLQSKANIGRYLYKYYN</sequence>
<reference evidence="1 2" key="1">
    <citation type="journal article" date="2018" name="Sci. Rep.">
        <title>Comparative analysis of the Pocillopora damicornis genome highlights role of immune system in coral evolution.</title>
        <authorList>
            <person name="Cunning R."/>
            <person name="Bay R.A."/>
            <person name="Gillette P."/>
            <person name="Baker A.C."/>
            <person name="Traylor-Knowles N."/>
        </authorList>
    </citation>
    <scope>NUCLEOTIDE SEQUENCE [LARGE SCALE GENOMIC DNA]</scope>
    <source>
        <strain evidence="1">RSMAS</strain>
        <tissue evidence="1">Whole animal</tissue>
    </source>
</reference>
<comment type="caution">
    <text evidence="1">The sequence shown here is derived from an EMBL/GenBank/DDBJ whole genome shotgun (WGS) entry which is preliminary data.</text>
</comment>
<keyword evidence="2" id="KW-1185">Reference proteome</keyword>
<dbReference type="EMBL" id="RCHS01002758">
    <property type="protein sequence ID" value="RMX45867.1"/>
    <property type="molecule type" value="Genomic_DNA"/>
</dbReference>
<organism evidence="1 2">
    <name type="scientific">Pocillopora damicornis</name>
    <name type="common">Cauliflower coral</name>
    <name type="synonym">Millepora damicornis</name>
    <dbReference type="NCBI Taxonomy" id="46731"/>
    <lineage>
        <taxon>Eukaryota</taxon>
        <taxon>Metazoa</taxon>
        <taxon>Cnidaria</taxon>
        <taxon>Anthozoa</taxon>
        <taxon>Hexacorallia</taxon>
        <taxon>Scleractinia</taxon>
        <taxon>Astrocoeniina</taxon>
        <taxon>Pocilloporidae</taxon>
        <taxon>Pocillopora</taxon>
    </lineage>
</organism>
<accession>A0A3M6TWU8</accession>
<evidence type="ECO:0000313" key="2">
    <source>
        <dbReference type="Proteomes" id="UP000275408"/>
    </source>
</evidence>
<evidence type="ECO:0000313" key="1">
    <source>
        <dbReference type="EMBL" id="RMX45867.1"/>
    </source>
</evidence>
<feature type="non-terminal residue" evidence="1">
    <location>
        <position position="205"/>
    </location>
</feature>
<dbReference type="OrthoDB" id="5988511at2759"/>
<protein>
    <submittedName>
        <fullName evidence="1">Uncharacterized protein</fullName>
    </submittedName>
</protein>
<proteinExistence type="predicted"/>
<name>A0A3M6TWU8_POCDA</name>